<name>A0A381ZER3_9ZZZZ</name>
<proteinExistence type="predicted"/>
<dbReference type="AlphaFoldDB" id="A0A381ZER3"/>
<dbReference type="EMBL" id="UINC01021025">
    <property type="protein sequence ID" value="SVA87709.1"/>
    <property type="molecule type" value="Genomic_DNA"/>
</dbReference>
<evidence type="ECO:0000313" key="1">
    <source>
        <dbReference type="EMBL" id="SVA87709.1"/>
    </source>
</evidence>
<reference evidence="1" key="1">
    <citation type="submission" date="2018-05" db="EMBL/GenBank/DDBJ databases">
        <authorList>
            <person name="Lanie J.A."/>
            <person name="Ng W.-L."/>
            <person name="Kazmierczak K.M."/>
            <person name="Andrzejewski T.M."/>
            <person name="Davidsen T.M."/>
            <person name="Wayne K.J."/>
            <person name="Tettelin H."/>
            <person name="Glass J.I."/>
            <person name="Rusch D."/>
            <person name="Podicherti R."/>
            <person name="Tsui H.-C.T."/>
            <person name="Winkler M.E."/>
        </authorList>
    </citation>
    <scope>NUCLEOTIDE SEQUENCE</scope>
</reference>
<accession>A0A381ZER3</accession>
<protein>
    <submittedName>
        <fullName evidence="1">Uncharacterized protein</fullName>
    </submittedName>
</protein>
<organism evidence="1">
    <name type="scientific">marine metagenome</name>
    <dbReference type="NCBI Taxonomy" id="408172"/>
    <lineage>
        <taxon>unclassified sequences</taxon>
        <taxon>metagenomes</taxon>
        <taxon>ecological metagenomes</taxon>
    </lineage>
</organism>
<gene>
    <name evidence="1" type="ORF">METZ01_LOCUS140563</name>
</gene>
<sequence length="29" mass="3474">MEKKSDFLVLMRQKKIKFVQKILILIIAV</sequence>